<dbReference type="STRING" id="36849.OXPF_12880"/>
<keyword evidence="3" id="KW-1185">Reference proteome</keyword>
<evidence type="ECO:0000313" key="3">
    <source>
        <dbReference type="Proteomes" id="UP000050326"/>
    </source>
</evidence>
<evidence type="ECO:0008006" key="4">
    <source>
        <dbReference type="Google" id="ProtNLM"/>
    </source>
</evidence>
<evidence type="ECO:0000313" key="2">
    <source>
        <dbReference type="EMBL" id="KPU45161.1"/>
    </source>
</evidence>
<sequence length="100" mass="11909">MEDKTFELVEKMYIEFSIKFEKIDKRFDKIENEISEIKKDVRKVNEKLDGPINDRLTALEDGYKLTYEKLTCLEKKVDVLSDKVDKHDIRIEVIEGGRRI</sequence>
<keyword evidence="1" id="KW-0175">Coiled coil</keyword>
<dbReference type="Proteomes" id="UP000050326">
    <property type="component" value="Unassembled WGS sequence"/>
</dbReference>
<feature type="coiled-coil region" evidence="1">
    <location>
        <begin position="20"/>
        <end position="47"/>
    </location>
</feature>
<comment type="caution">
    <text evidence="2">The sequence shown here is derived from an EMBL/GenBank/DDBJ whole genome shotgun (WGS) entry which is preliminary data.</text>
</comment>
<accession>A0A0P8X2Z9</accession>
<dbReference type="AlphaFoldDB" id="A0A0P8X2Z9"/>
<name>A0A0P8X2Z9_9CLOT</name>
<dbReference type="RefSeq" id="WP_054874377.1">
    <property type="nucleotide sequence ID" value="NZ_LKET01000027.1"/>
</dbReference>
<organism evidence="2 3">
    <name type="scientific">Oxobacter pfennigii</name>
    <dbReference type="NCBI Taxonomy" id="36849"/>
    <lineage>
        <taxon>Bacteria</taxon>
        <taxon>Bacillati</taxon>
        <taxon>Bacillota</taxon>
        <taxon>Clostridia</taxon>
        <taxon>Eubacteriales</taxon>
        <taxon>Clostridiaceae</taxon>
        <taxon>Oxobacter</taxon>
    </lineage>
</organism>
<dbReference type="Gene3D" id="1.20.5.170">
    <property type="match status" value="1"/>
</dbReference>
<dbReference type="OrthoDB" id="1707934at2"/>
<protein>
    <recommendedName>
        <fullName evidence="4">Chromosome partition protein Smc</fullName>
    </recommendedName>
</protein>
<proteinExistence type="predicted"/>
<reference evidence="2 3" key="1">
    <citation type="submission" date="2015-09" db="EMBL/GenBank/DDBJ databases">
        <title>Genome sequence of Oxobacter pfennigii DSM 3222.</title>
        <authorList>
            <person name="Poehlein A."/>
            <person name="Bengelsdorf F.R."/>
            <person name="Schiel-Bengelsdorf B."/>
            <person name="Duerre P."/>
            <person name="Daniel R."/>
        </authorList>
    </citation>
    <scope>NUCLEOTIDE SEQUENCE [LARGE SCALE GENOMIC DNA]</scope>
    <source>
        <strain evidence="2 3">DSM 3222</strain>
    </source>
</reference>
<gene>
    <name evidence="2" type="ORF">OXPF_12880</name>
</gene>
<dbReference type="EMBL" id="LKET01000027">
    <property type="protein sequence ID" value="KPU45161.1"/>
    <property type="molecule type" value="Genomic_DNA"/>
</dbReference>
<evidence type="ECO:0000256" key="1">
    <source>
        <dbReference type="SAM" id="Coils"/>
    </source>
</evidence>